<feature type="chain" id="PRO_5045003917" description="Cyclic di-GMP-binding protein" evidence="15">
    <location>
        <begin position="26"/>
        <end position="804"/>
    </location>
</feature>
<comment type="subunit">
    <text evidence="5 15">Tightly associated with the cellulose synthase catalytic subunit.</text>
</comment>
<evidence type="ECO:0000313" key="17">
    <source>
        <dbReference type="Proteomes" id="UP001356170"/>
    </source>
</evidence>
<keyword evidence="13 15" id="KW-0472">Membrane</keyword>
<feature type="transmembrane region" description="Helical" evidence="15">
    <location>
        <begin position="778"/>
        <end position="796"/>
    </location>
</feature>
<evidence type="ECO:0000256" key="13">
    <source>
        <dbReference type="ARBA" id="ARBA00023136"/>
    </source>
</evidence>
<keyword evidence="17" id="KW-1185">Reference proteome</keyword>
<accession>A0ABU7UY23</accession>
<sequence length="804" mass="86773">MPIKRKFSRRQIAAPVLGMATLVCAIGLVLQTAAAQAVPTPTATADAATAPPVATDASVNAPAVSPALAAPSALASGTTEAVPAWPGVPGNRTVSISLRELGAWGAPRLTGTATDRYFTFRLRPDEAVVGARLVMGYDYSPALLPELSHLVVAVNGQNVGLFGTPPGQNLNNQREIPIPPSIFARNNELRFQFVGHYTLECENPYNSTLWMVIHEQTRLELDVVPRNPGINDLRQIADLFAPRGSFEPVRIPMVFATNPGPETVRAAGIVASWVGAASASRTVDLQALRNSLPPTNAILFLRGGEMLAGISSTSGSGISLVPNPNNPAARVLVVSGADDEGLVRAARALATDSRSLSGTSVIVTGDHLPAARKPYDAPTWIPTNRKVKFGELAAKNDLNLENQIAGIVRVNYRVPPDIFTWRTLGAPAEIRYRATQLPTLDNSNLNIALNRQALQSISLADHTFTDRTIKQKTEEGKPAPLPNARLLKPIDGVSLRTLDFHLPAYATQGRDQLTFGFNFDIRGGGDCQNVPLAAMVGSVDSESWVDFSGFPHYAAMPDLQMFSSMGFPFTKMADLSETAVVLPSNPNEAELGLYLKTMQLMGESTGYPVLRHVVTDTTGVDKVADKDLLVIGSGNSQPLIAQWSEKLPISNVAGQRRLREAVGSWRPQYRWEESDTDRELSPLGSINLARAGSIAVAMGFESPLKKGRNAVFLYADRAQDLAKISAAMSDPDRWNQIRGDFSLITNQNIETAKVTPTYYLGGLPVVSKVRWFLRDQPLAVAISGLLAIAAFAMLGYRRQRKRRS</sequence>
<evidence type="ECO:0000256" key="14">
    <source>
        <dbReference type="ARBA" id="ARBA00033444"/>
    </source>
</evidence>
<evidence type="ECO:0000256" key="15">
    <source>
        <dbReference type="RuleBase" id="RU365021"/>
    </source>
</evidence>
<keyword evidence="12 15" id="KW-1133">Transmembrane helix</keyword>
<comment type="subcellular location">
    <subcellularLocation>
        <location evidence="2">Cell inner membrane</location>
        <topology evidence="2">Single-pass membrane protein</topology>
    </subcellularLocation>
</comment>
<organism evidence="16 17">
    <name type="scientific">Aquilutibacter rugosus</name>
    <dbReference type="NCBI Taxonomy" id="3115820"/>
    <lineage>
        <taxon>Bacteria</taxon>
        <taxon>Pseudomonadati</taxon>
        <taxon>Pseudomonadota</taxon>
        <taxon>Gammaproteobacteria</taxon>
        <taxon>Lysobacterales</taxon>
        <taxon>Lysobacteraceae</taxon>
        <taxon>Aquilutibacter</taxon>
    </lineage>
</organism>
<name>A0ABU7UY23_9GAMM</name>
<dbReference type="RefSeq" id="WP_331703500.1">
    <property type="nucleotide sequence ID" value="NZ_JAZHBO010000001.1"/>
</dbReference>
<comment type="function">
    <text evidence="1 15">Binds the cellulose synthase activator, bis-(3'-5') cyclic diguanylic acid (c-di-GMP).</text>
</comment>
<evidence type="ECO:0000256" key="8">
    <source>
        <dbReference type="ARBA" id="ARBA00022519"/>
    </source>
</evidence>
<dbReference type="PANTHER" id="PTHR39083:SF1">
    <property type="entry name" value="CYCLIC DI-GMP-BINDING PROTEIN"/>
    <property type="match status" value="1"/>
</dbReference>
<comment type="pathway">
    <text evidence="3 15">Glycan metabolism; bacterial cellulose biosynthesis.</text>
</comment>
<keyword evidence="7 15" id="KW-1003">Cell membrane</keyword>
<evidence type="ECO:0000256" key="2">
    <source>
        <dbReference type="ARBA" id="ARBA00004377"/>
    </source>
</evidence>
<evidence type="ECO:0000256" key="6">
    <source>
        <dbReference type="ARBA" id="ARBA00021844"/>
    </source>
</evidence>
<dbReference type="InterPro" id="IPR003920">
    <property type="entry name" value="Cell_synth_B"/>
</dbReference>
<proteinExistence type="inferred from homology"/>
<dbReference type="Pfam" id="PF03170">
    <property type="entry name" value="BcsB"/>
    <property type="match status" value="1"/>
</dbReference>
<feature type="signal peptide" evidence="15">
    <location>
        <begin position="1"/>
        <end position="25"/>
    </location>
</feature>
<evidence type="ECO:0000256" key="3">
    <source>
        <dbReference type="ARBA" id="ARBA00005186"/>
    </source>
</evidence>
<evidence type="ECO:0000256" key="5">
    <source>
        <dbReference type="ARBA" id="ARBA00011437"/>
    </source>
</evidence>
<evidence type="ECO:0000256" key="9">
    <source>
        <dbReference type="ARBA" id="ARBA00022636"/>
    </source>
</evidence>
<keyword evidence="15" id="KW-0732">Signal</keyword>
<dbReference type="Gene3D" id="2.60.120.260">
    <property type="entry name" value="Galactose-binding domain-like"/>
    <property type="match status" value="2"/>
</dbReference>
<dbReference type="PRINTS" id="PR01440">
    <property type="entry name" value="CELLSNTHASEB"/>
</dbReference>
<gene>
    <name evidence="16" type="ORF">V3390_04325</name>
</gene>
<evidence type="ECO:0000256" key="4">
    <source>
        <dbReference type="ARBA" id="ARBA00010714"/>
    </source>
</evidence>
<dbReference type="EMBL" id="JAZHBO010000001">
    <property type="protein sequence ID" value="MEF2155459.1"/>
    <property type="molecule type" value="Genomic_DNA"/>
</dbReference>
<protein>
    <recommendedName>
        <fullName evidence="6 15">Cyclic di-GMP-binding protein</fullName>
    </recommendedName>
    <alternativeName>
        <fullName evidence="14 15">Cellulose synthase regulatory subunit</fullName>
    </alternativeName>
</protein>
<evidence type="ECO:0000256" key="12">
    <source>
        <dbReference type="ARBA" id="ARBA00022989"/>
    </source>
</evidence>
<evidence type="ECO:0000313" key="16">
    <source>
        <dbReference type="EMBL" id="MEF2155459.1"/>
    </source>
</evidence>
<evidence type="ECO:0000256" key="1">
    <source>
        <dbReference type="ARBA" id="ARBA00002057"/>
    </source>
</evidence>
<keyword evidence="11 15" id="KW-0135">Cellulose biosynthesis</keyword>
<keyword evidence="9 15" id="KW-0973">c-di-GMP</keyword>
<comment type="caution">
    <text evidence="16">The sequence shown here is derived from an EMBL/GenBank/DDBJ whole genome shotgun (WGS) entry which is preliminary data.</text>
</comment>
<dbReference type="Proteomes" id="UP001356170">
    <property type="component" value="Unassembled WGS sequence"/>
</dbReference>
<keyword evidence="8 15" id="KW-0997">Cell inner membrane</keyword>
<dbReference type="PANTHER" id="PTHR39083">
    <property type="entry name" value="CYCLIC DI-GMP-BINDING PROTEIN"/>
    <property type="match status" value="1"/>
</dbReference>
<evidence type="ECO:0000256" key="11">
    <source>
        <dbReference type="ARBA" id="ARBA00022916"/>
    </source>
</evidence>
<keyword evidence="10 15" id="KW-0812">Transmembrane</keyword>
<evidence type="ECO:0000256" key="10">
    <source>
        <dbReference type="ARBA" id="ARBA00022692"/>
    </source>
</evidence>
<dbReference type="InterPro" id="IPR018513">
    <property type="entry name" value="Cell_synthase_bac"/>
</dbReference>
<evidence type="ECO:0000256" key="7">
    <source>
        <dbReference type="ARBA" id="ARBA00022475"/>
    </source>
</evidence>
<comment type="similarity">
    <text evidence="4 15">Belongs to the AcsB/BcsB family.</text>
</comment>
<reference evidence="16 17" key="1">
    <citation type="submission" date="2024-01" db="EMBL/GenBank/DDBJ databases">
        <title>Novel species of the genus Luteimonas isolated from rivers.</title>
        <authorList>
            <person name="Lu H."/>
        </authorList>
    </citation>
    <scope>NUCLEOTIDE SEQUENCE [LARGE SCALE GENOMIC DNA]</scope>
    <source>
        <strain evidence="16 17">FXH3W</strain>
    </source>
</reference>